<dbReference type="InterPro" id="IPR001269">
    <property type="entry name" value="DUS_fam"/>
</dbReference>
<evidence type="ECO:0000256" key="7">
    <source>
        <dbReference type="ARBA" id="ARBA00022857"/>
    </source>
</evidence>
<feature type="binding site" evidence="14">
    <location>
        <position position="69"/>
    </location>
    <ligand>
        <name>FMN</name>
        <dbReference type="ChEBI" id="CHEBI:58210"/>
    </ligand>
</feature>
<dbReference type="InterPro" id="IPR024036">
    <property type="entry name" value="tRNA-dHydroUridine_Synthase_C"/>
</dbReference>
<evidence type="ECO:0000259" key="15">
    <source>
        <dbReference type="Pfam" id="PF01207"/>
    </source>
</evidence>
<evidence type="ECO:0000256" key="1">
    <source>
        <dbReference type="ARBA" id="ARBA00001917"/>
    </source>
</evidence>
<name>A0A9D1MA43_9FIRM</name>
<dbReference type="Gene3D" id="3.20.20.70">
    <property type="entry name" value="Aldolase class I"/>
    <property type="match status" value="1"/>
</dbReference>
<feature type="binding site" evidence="14">
    <location>
        <begin position="221"/>
        <end position="222"/>
    </location>
    <ligand>
        <name>FMN</name>
        <dbReference type="ChEBI" id="CHEBI:58210"/>
    </ligand>
</feature>
<dbReference type="InterPro" id="IPR004652">
    <property type="entry name" value="DusB-like"/>
</dbReference>
<reference evidence="16" key="2">
    <citation type="journal article" date="2021" name="PeerJ">
        <title>Extensive microbial diversity within the chicken gut microbiome revealed by metagenomics and culture.</title>
        <authorList>
            <person name="Gilroy R."/>
            <person name="Ravi A."/>
            <person name="Getino M."/>
            <person name="Pursley I."/>
            <person name="Horton D.L."/>
            <person name="Alikhan N.F."/>
            <person name="Baker D."/>
            <person name="Gharbi K."/>
            <person name="Hall N."/>
            <person name="Watson M."/>
            <person name="Adriaenssens E.M."/>
            <person name="Foster-Nyarko E."/>
            <person name="Jarju S."/>
            <person name="Secka A."/>
            <person name="Antonio M."/>
            <person name="Oren A."/>
            <person name="Chaudhuri R.R."/>
            <person name="La Ragione R."/>
            <person name="Hildebrand F."/>
            <person name="Pallen M.J."/>
        </authorList>
    </citation>
    <scope>NUCLEOTIDE SEQUENCE</scope>
    <source>
        <strain evidence="16">USAMLcec3-3695</strain>
    </source>
</reference>
<comment type="catalytic activity">
    <reaction evidence="10">
        <text>a 5,6-dihydrouridine in tRNA + NADP(+) = a uridine in tRNA + NADPH + H(+)</text>
        <dbReference type="Rhea" id="RHEA:23624"/>
        <dbReference type="Rhea" id="RHEA-COMP:13339"/>
        <dbReference type="Rhea" id="RHEA-COMP:13887"/>
        <dbReference type="ChEBI" id="CHEBI:15378"/>
        <dbReference type="ChEBI" id="CHEBI:57783"/>
        <dbReference type="ChEBI" id="CHEBI:58349"/>
        <dbReference type="ChEBI" id="CHEBI:65315"/>
        <dbReference type="ChEBI" id="CHEBI:74443"/>
    </reaction>
</comment>
<evidence type="ECO:0000256" key="6">
    <source>
        <dbReference type="ARBA" id="ARBA00022694"/>
    </source>
</evidence>
<keyword evidence="3" id="KW-0820">tRNA-binding</keyword>
<accession>A0A9D1MA43</accession>
<evidence type="ECO:0000256" key="4">
    <source>
        <dbReference type="ARBA" id="ARBA00022630"/>
    </source>
</evidence>
<dbReference type="Gene3D" id="1.10.1200.80">
    <property type="entry name" value="Putative flavin oxidoreducatase, domain 2"/>
    <property type="match status" value="1"/>
</dbReference>
<protein>
    <recommendedName>
        <fullName evidence="12">tRNA-dihydrouridine synthase</fullName>
        <ecNumber evidence="12">1.3.1.-</ecNumber>
    </recommendedName>
</protein>
<evidence type="ECO:0000256" key="12">
    <source>
        <dbReference type="PIRNR" id="PIRNR006621"/>
    </source>
</evidence>
<evidence type="ECO:0000256" key="8">
    <source>
        <dbReference type="ARBA" id="ARBA00022884"/>
    </source>
</evidence>
<feature type="binding site" evidence="14">
    <location>
        <position position="166"/>
    </location>
    <ligand>
        <name>FMN</name>
        <dbReference type="ChEBI" id="CHEBI:58210"/>
    </ligand>
</feature>
<feature type="domain" description="DUS-like FMN-binding" evidence="15">
    <location>
        <begin position="14"/>
        <end position="304"/>
    </location>
</feature>
<keyword evidence="4 12" id="KW-0285">Flavoprotein</keyword>
<feature type="binding site" evidence="14">
    <location>
        <begin position="16"/>
        <end position="18"/>
    </location>
    <ligand>
        <name>FMN</name>
        <dbReference type="ChEBI" id="CHEBI:58210"/>
    </ligand>
</feature>
<dbReference type="InterPro" id="IPR013785">
    <property type="entry name" value="Aldolase_TIM"/>
</dbReference>
<dbReference type="PANTHER" id="PTHR45846">
    <property type="entry name" value="TRNA-DIHYDROURIDINE(47) SYNTHASE [NAD(P)(+)]-LIKE"/>
    <property type="match status" value="1"/>
</dbReference>
<comment type="similarity">
    <text evidence="12">Belongs to the dus family.</text>
</comment>
<keyword evidence="8" id="KW-0694">RNA-binding</keyword>
<evidence type="ECO:0000256" key="9">
    <source>
        <dbReference type="ARBA" id="ARBA00023002"/>
    </source>
</evidence>
<dbReference type="Pfam" id="PF01207">
    <property type="entry name" value="Dus"/>
    <property type="match status" value="1"/>
</dbReference>
<gene>
    <name evidence="16" type="primary">dusB</name>
    <name evidence="16" type="ORF">IAA61_02250</name>
</gene>
<dbReference type="SUPFAM" id="SSF51395">
    <property type="entry name" value="FMN-linked oxidoreductases"/>
    <property type="match status" value="1"/>
</dbReference>
<evidence type="ECO:0000256" key="10">
    <source>
        <dbReference type="ARBA" id="ARBA00048205"/>
    </source>
</evidence>
<dbReference type="PIRSF" id="PIRSF006621">
    <property type="entry name" value="Dus"/>
    <property type="match status" value="1"/>
</dbReference>
<comment type="caution">
    <text evidence="16">The sequence shown here is derived from an EMBL/GenBank/DDBJ whole genome shotgun (WGS) entry which is preliminary data.</text>
</comment>
<comment type="cofactor">
    <cofactor evidence="1 12 14">
        <name>FMN</name>
        <dbReference type="ChEBI" id="CHEBI:58210"/>
    </cofactor>
</comment>
<dbReference type="GO" id="GO:0000049">
    <property type="term" value="F:tRNA binding"/>
    <property type="evidence" value="ECO:0007669"/>
    <property type="project" value="UniProtKB-KW"/>
</dbReference>
<keyword evidence="5 12" id="KW-0288">FMN</keyword>
<dbReference type="Proteomes" id="UP000824109">
    <property type="component" value="Unassembled WGS sequence"/>
</dbReference>
<dbReference type="AlphaFoldDB" id="A0A9D1MA43"/>
<dbReference type="CDD" id="cd02801">
    <property type="entry name" value="DUS_like_FMN"/>
    <property type="match status" value="1"/>
</dbReference>
<evidence type="ECO:0000256" key="13">
    <source>
        <dbReference type="PIRSR" id="PIRSR006621-1"/>
    </source>
</evidence>
<proteinExistence type="inferred from homology"/>
<dbReference type="NCBIfam" id="TIGR00737">
    <property type="entry name" value="nifR3_yhdG"/>
    <property type="match status" value="1"/>
</dbReference>
<evidence type="ECO:0000256" key="5">
    <source>
        <dbReference type="ARBA" id="ARBA00022643"/>
    </source>
</evidence>
<evidence type="ECO:0000256" key="14">
    <source>
        <dbReference type="PIRSR" id="PIRSR006621-2"/>
    </source>
</evidence>
<keyword evidence="7" id="KW-0521">NADP</keyword>
<sequence length="318" mass="35128">MKIGGLELENNIFLAPMAGITDKPFREICRGFGAGMVYSEMISAKGLHYNDKKTAELMDMSGENPCAIQIFGSEPELMAEIIPKVMEYKPDVIDINMGCPAPKIVNNGDGSALMKTPELMGRIMRAVSEASPVPVTAKIRKGWEEDNSLECAKLLEENGAAAVAVHGRTRCEFYSGKADWDVIKTIKRELSVPVIGNGDIFCAEDAVRMFEYTGCDAVMVARGAEGNPWIFAQINELIETGCVKTSPSPAERLDQALEHTRRLVAEKGESRGMKEARKHIAWYIKGMRGASRLKTEIFRIGDYAVMESVLKSYIDDYL</sequence>
<dbReference type="EC" id="1.3.1.-" evidence="12"/>
<dbReference type="PANTHER" id="PTHR45846:SF1">
    <property type="entry name" value="TRNA-DIHYDROURIDINE(47) SYNTHASE [NAD(P)(+)]-LIKE"/>
    <property type="match status" value="1"/>
</dbReference>
<evidence type="ECO:0000313" key="16">
    <source>
        <dbReference type="EMBL" id="HIU56620.1"/>
    </source>
</evidence>
<organism evidence="16 17">
    <name type="scientific">Candidatus Ornithomonoglobus merdipullorum</name>
    <dbReference type="NCBI Taxonomy" id="2840895"/>
    <lineage>
        <taxon>Bacteria</taxon>
        <taxon>Bacillati</taxon>
        <taxon>Bacillota</taxon>
        <taxon>Clostridia</taxon>
        <taxon>Candidatus Ornithomonoglobus</taxon>
    </lineage>
</organism>
<dbReference type="GO" id="GO:0050660">
    <property type="term" value="F:flavin adenine dinucleotide binding"/>
    <property type="evidence" value="ECO:0007669"/>
    <property type="project" value="InterPro"/>
</dbReference>
<dbReference type="InterPro" id="IPR018517">
    <property type="entry name" value="tRNA_hU_synthase_CS"/>
</dbReference>
<comment type="catalytic activity">
    <reaction evidence="11">
        <text>a 5,6-dihydrouridine in tRNA + NAD(+) = a uridine in tRNA + NADH + H(+)</text>
        <dbReference type="Rhea" id="RHEA:54452"/>
        <dbReference type="Rhea" id="RHEA-COMP:13339"/>
        <dbReference type="Rhea" id="RHEA-COMP:13887"/>
        <dbReference type="ChEBI" id="CHEBI:15378"/>
        <dbReference type="ChEBI" id="CHEBI:57540"/>
        <dbReference type="ChEBI" id="CHEBI:57945"/>
        <dbReference type="ChEBI" id="CHEBI:65315"/>
        <dbReference type="ChEBI" id="CHEBI:74443"/>
    </reaction>
</comment>
<dbReference type="EMBL" id="DVNB01000024">
    <property type="protein sequence ID" value="HIU56620.1"/>
    <property type="molecule type" value="Genomic_DNA"/>
</dbReference>
<feature type="binding site" evidence="14">
    <location>
        <position position="138"/>
    </location>
    <ligand>
        <name>FMN</name>
        <dbReference type="ChEBI" id="CHEBI:58210"/>
    </ligand>
</feature>
<dbReference type="GO" id="GO:0017150">
    <property type="term" value="F:tRNA dihydrouridine synthase activity"/>
    <property type="evidence" value="ECO:0007669"/>
    <property type="project" value="InterPro"/>
</dbReference>
<keyword evidence="9 12" id="KW-0560">Oxidoreductase</keyword>
<feature type="active site" description="Proton donor" evidence="13">
    <location>
        <position position="99"/>
    </location>
</feature>
<reference evidence="16" key="1">
    <citation type="submission" date="2020-10" db="EMBL/GenBank/DDBJ databases">
        <authorList>
            <person name="Gilroy R."/>
        </authorList>
    </citation>
    <scope>NUCLEOTIDE SEQUENCE</scope>
    <source>
        <strain evidence="16">USAMLcec3-3695</strain>
    </source>
</reference>
<dbReference type="PROSITE" id="PS01136">
    <property type="entry name" value="UPF0034"/>
    <property type="match status" value="1"/>
</dbReference>
<evidence type="ECO:0000256" key="2">
    <source>
        <dbReference type="ARBA" id="ARBA00002790"/>
    </source>
</evidence>
<dbReference type="InterPro" id="IPR035587">
    <property type="entry name" value="DUS-like_FMN-bd"/>
</dbReference>
<evidence type="ECO:0000313" key="17">
    <source>
        <dbReference type="Proteomes" id="UP000824109"/>
    </source>
</evidence>
<keyword evidence="6 12" id="KW-0819">tRNA processing</keyword>
<keyword evidence="14" id="KW-0547">Nucleotide-binding</keyword>
<evidence type="ECO:0000256" key="3">
    <source>
        <dbReference type="ARBA" id="ARBA00022555"/>
    </source>
</evidence>
<comment type="function">
    <text evidence="2 12">Catalyzes the synthesis of 5,6-dihydrouridine (D), a modified base found in the D-loop of most tRNAs, via the reduction of the C5-C6 double bond in target uridines.</text>
</comment>
<evidence type="ECO:0000256" key="11">
    <source>
        <dbReference type="ARBA" id="ARBA00048802"/>
    </source>
</evidence>